<accession>A0A0H4X9F1</accession>
<dbReference type="KEGG" id="mym:A176_007112"/>
<dbReference type="PATRIC" id="fig|1297742.4.peg.7226"/>
<sequence>MRGLQACDTQLRFRQADPPRLLELQIEPWGALHPDCIPVETPPPCQTCGRFGLSRPDAPILAAASLPRDVDLFRVGNFATMIIGTERLQDAVSRLSLDGITFAELPTR</sequence>
<gene>
    <name evidence="1" type="ORF">A176_007112</name>
</gene>
<keyword evidence="2" id="KW-1185">Reference proteome</keyword>
<dbReference type="Proteomes" id="UP000009026">
    <property type="component" value="Chromosome"/>
</dbReference>
<dbReference type="NCBIfam" id="TIGR02264">
    <property type="entry name" value="gmx_para_CXXCG"/>
    <property type="match status" value="1"/>
</dbReference>
<evidence type="ECO:0000313" key="1">
    <source>
        <dbReference type="EMBL" id="AKQ70200.1"/>
    </source>
</evidence>
<protein>
    <submittedName>
        <fullName evidence="1">Uncharacterized protein</fullName>
    </submittedName>
</protein>
<proteinExistence type="predicted"/>
<name>A0A0H4X9F1_9BACT</name>
<reference evidence="1 2" key="1">
    <citation type="journal article" date="2016" name="PLoS ONE">
        <title>Complete Genome Sequence and Comparative Genomics of a Novel Myxobacterium Myxococcus hansupus.</title>
        <authorList>
            <person name="Sharma G."/>
            <person name="Narwani T."/>
            <person name="Subramanian S."/>
        </authorList>
    </citation>
    <scope>NUCLEOTIDE SEQUENCE [LARGE SCALE GENOMIC DNA]</scope>
    <source>
        <strain evidence="2">mixupus</strain>
    </source>
</reference>
<evidence type="ECO:0000313" key="2">
    <source>
        <dbReference type="Proteomes" id="UP000009026"/>
    </source>
</evidence>
<dbReference type="InterPro" id="IPR011750">
    <property type="entry name" value="Gmx_para_CXXCG"/>
</dbReference>
<dbReference type="Pfam" id="PF09535">
    <property type="entry name" value="Gmx_para_CXXCG"/>
    <property type="match status" value="1"/>
</dbReference>
<organism evidence="1 2">
    <name type="scientific">Pseudomyxococcus hansupus</name>
    <dbReference type="NCBI Taxonomy" id="1297742"/>
    <lineage>
        <taxon>Bacteria</taxon>
        <taxon>Pseudomonadati</taxon>
        <taxon>Myxococcota</taxon>
        <taxon>Myxococcia</taxon>
        <taxon>Myxococcales</taxon>
        <taxon>Cystobacterineae</taxon>
        <taxon>Myxococcaceae</taxon>
        <taxon>Pseudomyxococcus</taxon>
    </lineage>
</organism>
<dbReference type="AlphaFoldDB" id="A0A0H4X9F1"/>
<dbReference type="EMBL" id="CP012109">
    <property type="protein sequence ID" value="AKQ70200.1"/>
    <property type="molecule type" value="Genomic_DNA"/>
</dbReference>